<evidence type="ECO:0000256" key="2">
    <source>
        <dbReference type="SAM" id="SignalP"/>
    </source>
</evidence>
<feature type="chain" id="PRO_5016462625" description="Lipoprotein" evidence="2">
    <location>
        <begin position="19"/>
        <end position="65"/>
    </location>
</feature>
<accession>A0A318HXU0</accession>
<name>A0A318HXU0_BURPY</name>
<proteinExistence type="predicted"/>
<dbReference type="AlphaFoldDB" id="A0A318HXU0"/>
<sequence>MSTLLSLTLTLCLASSLAACSSGRPVPVLPDGLHRVPVNRVLPVPDSPTTVQTELDPPVSLDGGR</sequence>
<gene>
    <name evidence="3" type="ORF">NA66_103611</name>
</gene>
<keyword evidence="2" id="KW-0732">Signal</keyword>
<dbReference type="Proteomes" id="UP000247755">
    <property type="component" value="Unassembled WGS sequence"/>
</dbReference>
<comment type="caution">
    <text evidence="3">The sequence shown here is derived from an EMBL/GenBank/DDBJ whole genome shotgun (WGS) entry which is preliminary data.</text>
</comment>
<organism evidence="3 4">
    <name type="scientific">Burkholderia pyrrocinia</name>
    <name type="common">Pseudomonas pyrrocinia</name>
    <dbReference type="NCBI Taxonomy" id="60550"/>
    <lineage>
        <taxon>Bacteria</taxon>
        <taxon>Pseudomonadati</taxon>
        <taxon>Pseudomonadota</taxon>
        <taxon>Betaproteobacteria</taxon>
        <taxon>Burkholderiales</taxon>
        <taxon>Burkholderiaceae</taxon>
        <taxon>Burkholderia</taxon>
        <taxon>Burkholderia cepacia complex</taxon>
    </lineage>
</organism>
<evidence type="ECO:0000313" key="4">
    <source>
        <dbReference type="Proteomes" id="UP000247755"/>
    </source>
</evidence>
<dbReference type="RefSeq" id="WP_072445018.1">
    <property type="nucleotide sequence ID" value="NZ_CADFDT010000032.1"/>
</dbReference>
<evidence type="ECO:0008006" key="5">
    <source>
        <dbReference type="Google" id="ProtNLM"/>
    </source>
</evidence>
<feature type="signal peptide" evidence="2">
    <location>
        <begin position="1"/>
        <end position="18"/>
    </location>
</feature>
<evidence type="ECO:0000256" key="1">
    <source>
        <dbReference type="SAM" id="MobiDB-lite"/>
    </source>
</evidence>
<evidence type="ECO:0000313" key="3">
    <source>
        <dbReference type="EMBL" id="PXX23083.1"/>
    </source>
</evidence>
<feature type="region of interest" description="Disordered" evidence="1">
    <location>
        <begin position="44"/>
        <end position="65"/>
    </location>
</feature>
<protein>
    <recommendedName>
        <fullName evidence="5">Lipoprotein</fullName>
    </recommendedName>
</protein>
<dbReference type="EMBL" id="QJJY01000036">
    <property type="protein sequence ID" value="PXX23083.1"/>
    <property type="molecule type" value="Genomic_DNA"/>
</dbReference>
<reference evidence="3 4" key="1">
    <citation type="submission" date="2018-05" db="EMBL/GenBank/DDBJ databases">
        <title>Comparative genomics of bacterial root endophytes of switchgrass collected from native prairies over two seasons.</title>
        <authorList>
            <person name="Tang Y."/>
        </authorList>
    </citation>
    <scope>NUCLEOTIDE SEQUENCE [LARGE SCALE GENOMIC DNA]</scope>
    <source>
        <strain evidence="3 4">NFIX32</strain>
    </source>
</reference>